<feature type="modified residue" description="N6-(pyridoxal phosphate)lysine" evidence="2 3">
    <location>
        <position position="35"/>
    </location>
</feature>
<dbReference type="AlphaFoldDB" id="A0A2B2LH90"/>
<feature type="domain" description="Alanine racemase N-terminal" evidence="5">
    <location>
        <begin position="12"/>
        <end position="222"/>
    </location>
</feature>
<dbReference type="Gene3D" id="3.20.20.10">
    <property type="entry name" value="Alanine racemase"/>
    <property type="match status" value="1"/>
</dbReference>
<evidence type="ECO:0000256" key="3">
    <source>
        <dbReference type="PIRSR" id="PIRSR004848-1"/>
    </source>
</evidence>
<dbReference type="InterPro" id="IPR029066">
    <property type="entry name" value="PLP-binding_barrel"/>
</dbReference>
<comment type="similarity">
    <text evidence="2 4">Belongs to the pyridoxal phosphate-binding protein YggS/PROSC family.</text>
</comment>
<evidence type="ECO:0000313" key="6">
    <source>
        <dbReference type="EMBL" id="PFQ42923.1"/>
    </source>
</evidence>
<comment type="cofactor">
    <cofactor evidence="3">
        <name>pyridoxal 5'-phosphate</name>
        <dbReference type="ChEBI" id="CHEBI:597326"/>
    </cofactor>
</comment>
<accession>A0A2B2LH90</accession>
<dbReference type="GO" id="GO:0030170">
    <property type="term" value="F:pyridoxal phosphate binding"/>
    <property type="evidence" value="ECO:0007669"/>
    <property type="project" value="UniProtKB-UniRule"/>
</dbReference>
<dbReference type="InterPro" id="IPR011078">
    <property type="entry name" value="PyrdxlP_homeostasis"/>
</dbReference>
<dbReference type="PANTHER" id="PTHR10146">
    <property type="entry name" value="PROLINE SYNTHETASE CO-TRANSCRIBED BACTERIAL HOMOLOG PROTEIN"/>
    <property type="match status" value="1"/>
</dbReference>
<dbReference type="Pfam" id="PF01168">
    <property type="entry name" value="Ala_racemase_N"/>
    <property type="match status" value="1"/>
</dbReference>
<dbReference type="RefSeq" id="WP_098614505.1">
    <property type="nucleotide sequence ID" value="NZ_NVAP01000048.1"/>
</dbReference>
<dbReference type="CDD" id="cd00635">
    <property type="entry name" value="PLPDE_III_YBL036c_like"/>
    <property type="match status" value="1"/>
</dbReference>
<name>A0A2B2LH90_BACCE</name>
<dbReference type="HAMAP" id="MF_02087">
    <property type="entry name" value="PLP_homeostasis"/>
    <property type="match status" value="1"/>
</dbReference>
<evidence type="ECO:0000259" key="5">
    <source>
        <dbReference type="Pfam" id="PF01168"/>
    </source>
</evidence>
<dbReference type="InterPro" id="IPR001608">
    <property type="entry name" value="Ala_racemase_N"/>
</dbReference>
<dbReference type="EMBL" id="NVAP01000048">
    <property type="protein sequence ID" value="PFQ42923.1"/>
    <property type="molecule type" value="Genomic_DNA"/>
</dbReference>
<dbReference type="PROSITE" id="PS01211">
    <property type="entry name" value="UPF0001"/>
    <property type="match status" value="1"/>
</dbReference>
<reference evidence="6 7" key="1">
    <citation type="submission" date="2017-09" db="EMBL/GenBank/DDBJ databases">
        <title>Large-scale bioinformatics analysis of Bacillus genomes uncovers conserved roles of natural products in bacterial physiology.</title>
        <authorList>
            <consortium name="Agbiome Team Llc"/>
            <person name="Bleich R.M."/>
            <person name="Grubbs K.J."/>
            <person name="Santa Maria K.C."/>
            <person name="Allen S.E."/>
            <person name="Farag S."/>
            <person name="Shank E.A."/>
            <person name="Bowers A."/>
        </authorList>
    </citation>
    <scope>NUCLEOTIDE SEQUENCE [LARGE SCALE GENOMIC DNA]</scope>
    <source>
        <strain evidence="6 7">AFS070861</strain>
    </source>
</reference>
<dbReference type="PANTHER" id="PTHR10146:SF14">
    <property type="entry name" value="PYRIDOXAL PHOSPHATE HOMEOSTASIS PROTEIN"/>
    <property type="match status" value="1"/>
</dbReference>
<proteinExistence type="inferred from homology"/>
<evidence type="ECO:0000256" key="2">
    <source>
        <dbReference type="HAMAP-Rule" id="MF_02087"/>
    </source>
</evidence>
<comment type="function">
    <text evidence="2">Pyridoxal 5'-phosphate (PLP)-binding protein, which is involved in PLP homeostasis.</text>
</comment>
<keyword evidence="1 2" id="KW-0663">Pyridoxal phosphate</keyword>
<evidence type="ECO:0000256" key="4">
    <source>
        <dbReference type="RuleBase" id="RU004514"/>
    </source>
</evidence>
<dbReference type="Proteomes" id="UP000224386">
    <property type="component" value="Unassembled WGS sequence"/>
</dbReference>
<organism evidence="6 7">
    <name type="scientific">Bacillus cereus</name>
    <dbReference type="NCBI Taxonomy" id="1396"/>
    <lineage>
        <taxon>Bacteria</taxon>
        <taxon>Bacillati</taxon>
        <taxon>Bacillota</taxon>
        <taxon>Bacilli</taxon>
        <taxon>Bacillales</taxon>
        <taxon>Bacillaceae</taxon>
        <taxon>Bacillus</taxon>
        <taxon>Bacillus cereus group</taxon>
    </lineage>
</organism>
<gene>
    <name evidence="6" type="ORF">COK05_23775</name>
</gene>
<dbReference type="SUPFAM" id="SSF51419">
    <property type="entry name" value="PLP-binding barrel"/>
    <property type="match status" value="1"/>
</dbReference>
<comment type="caution">
    <text evidence="6">The sequence shown here is derived from an EMBL/GenBank/DDBJ whole genome shotgun (WGS) entry which is preliminary data.</text>
</comment>
<dbReference type="FunFam" id="3.20.20.10:FF:000011">
    <property type="entry name" value="Pyridoxal phosphate homeostasis protein"/>
    <property type="match status" value="1"/>
</dbReference>
<sequence length="224" mass="25368">MTVQENLVIVNEAIKESCARAGRSLSDIKLVAVTKTVGIEKTNEVIEAGITDLGENRNEGFLQKYEHFGSKPNWHFIGSLQTRKVKEIINEIDYLHSLDRLSLAKEIQKRADKKVKCFIQVKTSSEETKQGLAIEEVVSFIQSLQEFDKIEVVGLMTMAPFTEEEEEIRRCFKELRMLQTKVQELELLHAPCKDLSMGMSNDYTIAIEEGATYIRLGTILVGKA</sequence>
<protein>
    <recommendedName>
        <fullName evidence="2">Pyridoxal phosphate homeostasis protein</fullName>
        <shortName evidence="2">PLP homeostasis protein</shortName>
    </recommendedName>
</protein>
<evidence type="ECO:0000256" key="1">
    <source>
        <dbReference type="ARBA" id="ARBA00022898"/>
    </source>
</evidence>
<evidence type="ECO:0000313" key="7">
    <source>
        <dbReference type="Proteomes" id="UP000224386"/>
    </source>
</evidence>
<dbReference type="NCBIfam" id="TIGR00044">
    <property type="entry name" value="YggS family pyridoxal phosphate-dependent enzyme"/>
    <property type="match status" value="1"/>
</dbReference>
<dbReference type="PIRSF" id="PIRSF004848">
    <property type="entry name" value="YBL036c_PLPDEIII"/>
    <property type="match status" value="1"/>
</dbReference>